<feature type="domain" description="Histidine kinase" evidence="8">
    <location>
        <begin position="128"/>
        <end position="342"/>
    </location>
</feature>
<dbReference type="Pfam" id="PF02518">
    <property type="entry name" value="HATPase_c"/>
    <property type="match status" value="1"/>
</dbReference>
<evidence type="ECO:0000256" key="6">
    <source>
        <dbReference type="ARBA" id="ARBA00022777"/>
    </source>
</evidence>
<dbReference type="InterPro" id="IPR005467">
    <property type="entry name" value="His_kinase_dom"/>
</dbReference>
<dbReference type="SMART" id="SM00388">
    <property type="entry name" value="HisKA"/>
    <property type="match status" value="1"/>
</dbReference>
<dbReference type="PROSITE" id="PS50109">
    <property type="entry name" value="HIS_KIN"/>
    <property type="match status" value="1"/>
</dbReference>
<dbReference type="PANTHER" id="PTHR43711:SF1">
    <property type="entry name" value="HISTIDINE KINASE 1"/>
    <property type="match status" value="1"/>
</dbReference>
<dbReference type="InterPro" id="IPR003661">
    <property type="entry name" value="HisK_dim/P_dom"/>
</dbReference>
<evidence type="ECO:0000313" key="11">
    <source>
        <dbReference type="Proteomes" id="UP000281708"/>
    </source>
</evidence>
<comment type="subcellular location">
    <subcellularLocation>
        <location evidence="2">Cell membrane</location>
    </subcellularLocation>
</comment>
<dbReference type="InterPro" id="IPR004358">
    <property type="entry name" value="Sig_transdc_His_kin-like_C"/>
</dbReference>
<evidence type="ECO:0000259" key="8">
    <source>
        <dbReference type="PROSITE" id="PS50109"/>
    </source>
</evidence>
<accession>A0A3L8P5B2</accession>
<dbReference type="InterPro" id="IPR035965">
    <property type="entry name" value="PAS-like_dom_sf"/>
</dbReference>
<dbReference type="SUPFAM" id="SSF55874">
    <property type="entry name" value="ATPase domain of HSP90 chaperone/DNA topoisomerase II/histidine kinase"/>
    <property type="match status" value="1"/>
</dbReference>
<dbReference type="Gene3D" id="3.30.450.20">
    <property type="entry name" value="PAS domain"/>
    <property type="match status" value="1"/>
</dbReference>
<dbReference type="InterPro" id="IPR013767">
    <property type="entry name" value="PAS_fold"/>
</dbReference>
<dbReference type="EC" id="2.7.13.3" evidence="3"/>
<comment type="caution">
    <text evidence="10">The sequence shown here is derived from an EMBL/GenBank/DDBJ whole genome shotgun (WGS) entry which is preliminary data.</text>
</comment>
<dbReference type="CDD" id="cd00130">
    <property type="entry name" value="PAS"/>
    <property type="match status" value="1"/>
</dbReference>
<evidence type="ECO:0000256" key="3">
    <source>
        <dbReference type="ARBA" id="ARBA00012438"/>
    </source>
</evidence>
<dbReference type="InterPro" id="IPR050736">
    <property type="entry name" value="Sensor_HK_Regulatory"/>
</dbReference>
<dbReference type="Pfam" id="PF00989">
    <property type="entry name" value="PAS"/>
    <property type="match status" value="1"/>
</dbReference>
<gene>
    <name evidence="10" type="ORF">D9V37_05205</name>
</gene>
<dbReference type="InterPro" id="IPR036890">
    <property type="entry name" value="HATPase_C_sf"/>
</dbReference>
<dbReference type="Proteomes" id="UP000281708">
    <property type="component" value="Unassembled WGS sequence"/>
</dbReference>
<dbReference type="FunFam" id="1.10.287.130:FF:000001">
    <property type="entry name" value="Two-component sensor histidine kinase"/>
    <property type="match status" value="1"/>
</dbReference>
<dbReference type="Pfam" id="PF00512">
    <property type="entry name" value="HisKA"/>
    <property type="match status" value="1"/>
</dbReference>
<keyword evidence="6" id="KW-0418">Kinase</keyword>
<keyword evidence="5" id="KW-0808">Transferase</keyword>
<dbReference type="InterPro" id="IPR000014">
    <property type="entry name" value="PAS"/>
</dbReference>
<dbReference type="OrthoDB" id="9813151at2"/>
<reference evidence="10 11" key="1">
    <citation type="submission" date="2018-10" db="EMBL/GenBank/DDBJ databases">
        <title>Marmoricola sp. 4Q3S-7 whole genome shotgun sequence.</title>
        <authorList>
            <person name="Li F."/>
        </authorList>
    </citation>
    <scope>NUCLEOTIDE SEQUENCE [LARGE SCALE GENOMIC DNA]</scope>
    <source>
        <strain evidence="10 11">4Q3S-7</strain>
    </source>
</reference>
<dbReference type="InterPro" id="IPR036097">
    <property type="entry name" value="HisK_dim/P_sf"/>
</dbReference>
<evidence type="ECO:0000313" key="10">
    <source>
        <dbReference type="EMBL" id="RLV50324.1"/>
    </source>
</evidence>
<dbReference type="PROSITE" id="PS50112">
    <property type="entry name" value="PAS"/>
    <property type="match status" value="1"/>
</dbReference>
<evidence type="ECO:0000256" key="2">
    <source>
        <dbReference type="ARBA" id="ARBA00004236"/>
    </source>
</evidence>
<evidence type="ECO:0000256" key="4">
    <source>
        <dbReference type="ARBA" id="ARBA00022553"/>
    </source>
</evidence>
<protein>
    <recommendedName>
        <fullName evidence="3">histidine kinase</fullName>
        <ecNumber evidence="3">2.7.13.3</ecNumber>
    </recommendedName>
</protein>
<dbReference type="SUPFAM" id="SSF47384">
    <property type="entry name" value="Homodimeric domain of signal transducing histidine kinase"/>
    <property type="match status" value="1"/>
</dbReference>
<dbReference type="Gene3D" id="3.30.565.10">
    <property type="entry name" value="Histidine kinase-like ATPase, C-terminal domain"/>
    <property type="match status" value="1"/>
</dbReference>
<keyword evidence="11" id="KW-1185">Reference proteome</keyword>
<dbReference type="GO" id="GO:0000155">
    <property type="term" value="F:phosphorelay sensor kinase activity"/>
    <property type="evidence" value="ECO:0007669"/>
    <property type="project" value="InterPro"/>
</dbReference>
<keyword evidence="4" id="KW-0597">Phosphoprotein</keyword>
<dbReference type="GO" id="GO:0006355">
    <property type="term" value="P:regulation of DNA-templated transcription"/>
    <property type="evidence" value="ECO:0007669"/>
    <property type="project" value="InterPro"/>
</dbReference>
<comment type="catalytic activity">
    <reaction evidence="1">
        <text>ATP + protein L-histidine = ADP + protein N-phospho-L-histidine.</text>
        <dbReference type="EC" id="2.7.13.3"/>
    </reaction>
</comment>
<dbReference type="CDD" id="cd00082">
    <property type="entry name" value="HisKA"/>
    <property type="match status" value="1"/>
</dbReference>
<dbReference type="Gene3D" id="1.10.287.130">
    <property type="match status" value="1"/>
</dbReference>
<evidence type="ECO:0000256" key="5">
    <source>
        <dbReference type="ARBA" id="ARBA00022679"/>
    </source>
</evidence>
<dbReference type="AlphaFoldDB" id="A0A3L8P5B2"/>
<dbReference type="SMART" id="SM00387">
    <property type="entry name" value="HATPase_c"/>
    <property type="match status" value="1"/>
</dbReference>
<dbReference type="PANTHER" id="PTHR43711">
    <property type="entry name" value="TWO-COMPONENT HISTIDINE KINASE"/>
    <property type="match status" value="1"/>
</dbReference>
<keyword evidence="7" id="KW-0902">Two-component regulatory system</keyword>
<dbReference type="SUPFAM" id="SSF55785">
    <property type="entry name" value="PYP-like sensor domain (PAS domain)"/>
    <property type="match status" value="1"/>
</dbReference>
<dbReference type="GO" id="GO:0005886">
    <property type="term" value="C:plasma membrane"/>
    <property type="evidence" value="ECO:0007669"/>
    <property type="project" value="UniProtKB-SubCell"/>
</dbReference>
<dbReference type="SMART" id="SM00091">
    <property type="entry name" value="PAS"/>
    <property type="match status" value="1"/>
</dbReference>
<evidence type="ECO:0000256" key="1">
    <source>
        <dbReference type="ARBA" id="ARBA00000085"/>
    </source>
</evidence>
<dbReference type="InterPro" id="IPR003594">
    <property type="entry name" value="HATPase_dom"/>
</dbReference>
<feature type="domain" description="PAS" evidence="9">
    <location>
        <begin position="5"/>
        <end position="37"/>
    </location>
</feature>
<dbReference type="EMBL" id="RDBE01000003">
    <property type="protein sequence ID" value="RLV50324.1"/>
    <property type="molecule type" value="Genomic_DNA"/>
</dbReference>
<dbReference type="PRINTS" id="PR00344">
    <property type="entry name" value="BCTRLSENSOR"/>
</dbReference>
<proteinExistence type="predicted"/>
<evidence type="ECO:0000259" key="9">
    <source>
        <dbReference type="PROSITE" id="PS50112"/>
    </source>
</evidence>
<organism evidence="10 11">
    <name type="scientific">Nocardioides mangrovicus</name>
    <dbReference type="NCBI Taxonomy" id="2478913"/>
    <lineage>
        <taxon>Bacteria</taxon>
        <taxon>Bacillati</taxon>
        <taxon>Actinomycetota</taxon>
        <taxon>Actinomycetes</taxon>
        <taxon>Propionibacteriales</taxon>
        <taxon>Nocardioidaceae</taxon>
        <taxon>Nocardioides</taxon>
    </lineage>
</organism>
<evidence type="ECO:0000256" key="7">
    <source>
        <dbReference type="ARBA" id="ARBA00023012"/>
    </source>
</evidence>
<dbReference type="CDD" id="cd00075">
    <property type="entry name" value="HATPase"/>
    <property type="match status" value="1"/>
</dbReference>
<name>A0A3L8P5B2_9ACTN</name>
<sequence length="347" mass="37909">MVGQEALDALPDGIVVANDAGAVILTNAAAVRMLGLEGDGVGRMLRDVIRLQDRDGELWWTCYDPYAGLATKVGVPEQSWILPGGGEVLVTVRISRERGGPVQQVGLVLRSARGRERLDRERSDLVATVAHELRSPLTGVRGFVTTLISRWDVLNDEQRRLMLETVNNDAERLGRLITELLDVARIDTGRLPLYRRDVDVRALAQRVIESSRIGTNREFEFDAPEKVPTVFADPDKLTQVVTNLVENAVRHGEGTTTVSLAAAHDPHLGDVVRLIVDDEGEGIPEEIRKRVFTKFWKHGQRGGSGLGMYIVNGLVTVHGGTLEISDSPAGGARISVLLPTTDPREAT</sequence>